<dbReference type="InterPro" id="IPR051013">
    <property type="entry name" value="MBL_superfamily_lactonases"/>
</dbReference>
<dbReference type="PANTHER" id="PTHR42978">
    <property type="entry name" value="QUORUM-QUENCHING LACTONASE YTNP-RELATED-RELATED"/>
    <property type="match status" value="1"/>
</dbReference>
<proteinExistence type="inferred from homology"/>
<gene>
    <name evidence="6" type="ORF">LZ495_35615</name>
</gene>
<dbReference type="Gene3D" id="3.60.15.10">
    <property type="entry name" value="Ribonuclease Z/Hydroxyacylglutathione hydrolase-like"/>
    <property type="match status" value="1"/>
</dbReference>
<protein>
    <submittedName>
        <fullName evidence="6">MBL fold metallo-hydrolase</fullName>
    </submittedName>
</protein>
<dbReference type="RefSeq" id="WP_235057293.1">
    <property type="nucleotide sequence ID" value="NZ_JAKFHA010000035.1"/>
</dbReference>
<reference evidence="6" key="1">
    <citation type="submission" date="2022-01" db="EMBL/GenBank/DDBJ databases">
        <title>Genome-Based Taxonomic Classification of the Phylum Actinobacteria.</title>
        <authorList>
            <person name="Gao Y."/>
        </authorList>
    </citation>
    <scope>NUCLEOTIDE SEQUENCE</scope>
    <source>
        <strain evidence="6">KLBMP 8922</strain>
    </source>
</reference>
<evidence type="ECO:0000313" key="6">
    <source>
        <dbReference type="EMBL" id="MCF2532514.1"/>
    </source>
</evidence>
<dbReference type="Pfam" id="PF00753">
    <property type="entry name" value="Lactamase_B"/>
    <property type="match status" value="1"/>
</dbReference>
<accession>A0AA41U839</accession>
<dbReference type="GO" id="GO:0046872">
    <property type="term" value="F:metal ion binding"/>
    <property type="evidence" value="ECO:0007669"/>
    <property type="project" value="UniProtKB-KW"/>
</dbReference>
<evidence type="ECO:0000256" key="4">
    <source>
        <dbReference type="ARBA" id="ARBA00022833"/>
    </source>
</evidence>
<dbReference type="PANTHER" id="PTHR42978:SF6">
    <property type="entry name" value="QUORUM-QUENCHING LACTONASE YTNP-RELATED"/>
    <property type="match status" value="1"/>
</dbReference>
<evidence type="ECO:0000256" key="3">
    <source>
        <dbReference type="ARBA" id="ARBA00022801"/>
    </source>
</evidence>
<feature type="domain" description="Metallo-beta-lactamase" evidence="5">
    <location>
        <begin position="57"/>
        <end position="273"/>
    </location>
</feature>
<evidence type="ECO:0000259" key="5">
    <source>
        <dbReference type="SMART" id="SM00849"/>
    </source>
</evidence>
<dbReference type="EMBL" id="JAKFHA010000035">
    <property type="protein sequence ID" value="MCF2532514.1"/>
    <property type="molecule type" value="Genomic_DNA"/>
</dbReference>
<name>A0AA41U839_9ACTN</name>
<keyword evidence="3" id="KW-0378">Hydrolase</keyword>
<comment type="caution">
    <text evidence="6">The sequence shown here is derived from an EMBL/GenBank/DDBJ whole genome shotgun (WGS) entry which is preliminary data.</text>
</comment>
<keyword evidence="2" id="KW-0479">Metal-binding</keyword>
<dbReference type="SUPFAM" id="SSF56281">
    <property type="entry name" value="Metallo-hydrolase/oxidoreductase"/>
    <property type="match status" value="1"/>
</dbReference>
<dbReference type="InterPro" id="IPR036866">
    <property type="entry name" value="RibonucZ/Hydroxyglut_hydro"/>
</dbReference>
<keyword evidence="7" id="KW-1185">Reference proteome</keyword>
<dbReference type="GO" id="GO:0016787">
    <property type="term" value="F:hydrolase activity"/>
    <property type="evidence" value="ECO:0007669"/>
    <property type="project" value="UniProtKB-KW"/>
</dbReference>
<dbReference type="Proteomes" id="UP001165378">
    <property type="component" value="Unassembled WGS sequence"/>
</dbReference>
<evidence type="ECO:0000256" key="2">
    <source>
        <dbReference type="ARBA" id="ARBA00022723"/>
    </source>
</evidence>
<dbReference type="AlphaFoldDB" id="A0AA41U839"/>
<evidence type="ECO:0000313" key="7">
    <source>
        <dbReference type="Proteomes" id="UP001165378"/>
    </source>
</evidence>
<keyword evidence="4" id="KW-0862">Zinc</keyword>
<comment type="similarity">
    <text evidence="1">Belongs to the metallo-beta-lactamase superfamily.</text>
</comment>
<dbReference type="InterPro" id="IPR001279">
    <property type="entry name" value="Metallo-B-lactamas"/>
</dbReference>
<sequence>MVDAASRATVRIGDTQVTYLPDGHGRLAPDVLFPASAPDGWAAHAAYLDSAGRFPVSIGSFLIRTDDRVVLVDLGLGAVDFAVPGVADFKGGALLESLAAEGLAPDDVDTVFYTHLHHDHVGWTSDLAPAPGLDADRTPAGLTFARARHLVAEAEWRHWAGTDELVGPHPAAVQGPLADRIAFAADDAELAPGVRVLPTPGHTPGHRSLVVSDPAGTDPRRLIVLGDVMHCQVQVAEPHWSFAFDVDPAEGRATRERLLKELEDENTLLAGGHFAGHVFGRVLPPRTARVWQQGRTATP</sequence>
<organism evidence="6 7">
    <name type="scientific">Yinghuangia soli</name>
    <dbReference type="NCBI Taxonomy" id="2908204"/>
    <lineage>
        <taxon>Bacteria</taxon>
        <taxon>Bacillati</taxon>
        <taxon>Actinomycetota</taxon>
        <taxon>Actinomycetes</taxon>
        <taxon>Kitasatosporales</taxon>
        <taxon>Streptomycetaceae</taxon>
        <taxon>Yinghuangia</taxon>
    </lineage>
</organism>
<dbReference type="SMART" id="SM00849">
    <property type="entry name" value="Lactamase_B"/>
    <property type="match status" value="1"/>
</dbReference>
<evidence type="ECO:0000256" key="1">
    <source>
        <dbReference type="ARBA" id="ARBA00007749"/>
    </source>
</evidence>
<dbReference type="CDD" id="cd16277">
    <property type="entry name" value="metallo-hydrolase-like_MBL-fold"/>
    <property type="match status" value="1"/>
</dbReference>